<dbReference type="RefSeq" id="XP_003654744.1">
    <property type="nucleotide sequence ID" value="XM_003654696.1"/>
</dbReference>
<feature type="region of interest" description="Disordered" evidence="1">
    <location>
        <begin position="217"/>
        <end position="279"/>
    </location>
</feature>
<accession>G2R675</accession>
<keyword evidence="2" id="KW-1133">Transmembrane helix</keyword>
<dbReference type="GeneID" id="11519020"/>
<feature type="transmembrane region" description="Helical" evidence="2">
    <location>
        <begin position="187"/>
        <end position="211"/>
    </location>
</feature>
<dbReference type="STRING" id="578455.G2R675"/>
<keyword evidence="2" id="KW-0812">Transmembrane</keyword>
<dbReference type="AlphaFoldDB" id="G2R675"/>
<organism evidence="3 4">
    <name type="scientific">Thermothielavioides terrestris (strain ATCC 38088 / NRRL 8126)</name>
    <name type="common">Thielavia terrestris</name>
    <dbReference type="NCBI Taxonomy" id="578455"/>
    <lineage>
        <taxon>Eukaryota</taxon>
        <taxon>Fungi</taxon>
        <taxon>Dikarya</taxon>
        <taxon>Ascomycota</taxon>
        <taxon>Pezizomycotina</taxon>
        <taxon>Sordariomycetes</taxon>
        <taxon>Sordariomycetidae</taxon>
        <taxon>Sordariales</taxon>
        <taxon>Chaetomiaceae</taxon>
        <taxon>Thermothielavioides</taxon>
        <taxon>Thermothielavioides terrestris</taxon>
    </lineage>
</organism>
<keyword evidence="4" id="KW-1185">Reference proteome</keyword>
<feature type="compositionally biased region" description="Basic and acidic residues" evidence="1">
    <location>
        <begin position="300"/>
        <end position="314"/>
    </location>
</feature>
<feature type="region of interest" description="Disordered" evidence="1">
    <location>
        <begin position="390"/>
        <end position="426"/>
    </location>
</feature>
<protein>
    <recommendedName>
        <fullName evidence="5">Mid2 domain-containing protein</fullName>
    </recommendedName>
</protein>
<feature type="region of interest" description="Disordered" evidence="1">
    <location>
        <begin position="1"/>
        <end position="20"/>
    </location>
</feature>
<dbReference type="EMBL" id="CP003011">
    <property type="protein sequence ID" value="AEO68408.1"/>
    <property type="molecule type" value="Genomic_DNA"/>
</dbReference>
<evidence type="ECO:0000256" key="2">
    <source>
        <dbReference type="SAM" id="Phobius"/>
    </source>
</evidence>
<sequence length="426" mass="43824">MLTPHPASTRDPNSPTQHAAAAARRRQDLKCLMAGHAVADSICYDTWGNADSNQLPCSASDSADGSATTWCCNKGDYCLSNGLCLSPGSNNLMTQQGCTDKAWGSPCKKFCPPSGDANRALNEIPLIPCPSSLDTSTNDIKFCCGPDAASCCQNASAWTTIPTGSILGLPASETSSSSTTSSSSLRIGLGIGLGIGIPILLVLLAVAYLLAQPHLRRRRRRRARARAGTAGTTSSEKTGSDAAAPRSRHRRDSFGRVNTNGPPSDDGDDWSPHHPHHHHAWPPTLAAWAERSWGAAAAAGDERPQSPREMEARSGSRLRGRLFGLGSGPAAAAAAAELPTEGGSSRVVVEDGAGGRGKVRVAAEEVELPTPDTPRPPAAAAAAAAVAVAGGSEGKRTVGGDMEAGRGGYRPSRGGGGQEAGREGEA</sequence>
<gene>
    <name evidence="3" type="ORF">THITE_2151052</name>
</gene>
<proteinExistence type="predicted"/>
<evidence type="ECO:0000256" key="1">
    <source>
        <dbReference type="SAM" id="MobiDB-lite"/>
    </source>
</evidence>
<keyword evidence="2" id="KW-0472">Membrane</keyword>
<evidence type="ECO:0008006" key="5">
    <source>
        <dbReference type="Google" id="ProtNLM"/>
    </source>
</evidence>
<dbReference type="eggNOG" id="ENOG502RKM4">
    <property type="taxonomic scope" value="Eukaryota"/>
</dbReference>
<dbReference type="HOGENOM" id="CLU_644329_0_0_1"/>
<name>G2R675_THETT</name>
<feature type="compositionally biased region" description="Gly residues" evidence="1">
    <location>
        <begin position="405"/>
        <end position="419"/>
    </location>
</feature>
<dbReference type="KEGG" id="ttt:THITE_2151052"/>
<dbReference type="OrthoDB" id="5215637at2759"/>
<feature type="region of interest" description="Disordered" evidence="1">
    <location>
        <begin position="294"/>
        <end position="316"/>
    </location>
</feature>
<evidence type="ECO:0000313" key="4">
    <source>
        <dbReference type="Proteomes" id="UP000008181"/>
    </source>
</evidence>
<dbReference type="Proteomes" id="UP000008181">
    <property type="component" value="Chromosome 3"/>
</dbReference>
<reference evidence="3 4" key="1">
    <citation type="journal article" date="2011" name="Nat. Biotechnol.">
        <title>Comparative genomic analysis of the thermophilic biomass-degrading fungi Myceliophthora thermophila and Thielavia terrestris.</title>
        <authorList>
            <person name="Berka R.M."/>
            <person name="Grigoriev I.V."/>
            <person name="Otillar R."/>
            <person name="Salamov A."/>
            <person name="Grimwood J."/>
            <person name="Reid I."/>
            <person name="Ishmael N."/>
            <person name="John T."/>
            <person name="Darmond C."/>
            <person name="Moisan M.-C."/>
            <person name="Henrissat B."/>
            <person name="Coutinho P.M."/>
            <person name="Lombard V."/>
            <person name="Natvig D.O."/>
            <person name="Lindquist E."/>
            <person name="Schmutz J."/>
            <person name="Lucas S."/>
            <person name="Harris P."/>
            <person name="Powlowski J."/>
            <person name="Bellemare A."/>
            <person name="Taylor D."/>
            <person name="Butler G."/>
            <person name="de Vries R.P."/>
            <person name="Allijn I.E."/>
            <person name="van den Brink J."/>
            <person name="Ushinsky S."/>
            <person name="Storms R."/>
            <person name="Powell A.J."/>
            <person name="Paulsen I.T."/>
            <person name="Elbourne L.D.H."/>
            <person name="Baker S.E."/>
            <person name="Magnuson J."/>
            <person name="LaBoissiere S."/>
            <person name="Clutterbuck A.J."/>
            <person name="Martinez D."/>
            <person name="Wogulis M."/>
            <person name="de Leon A.L."/>
            <person name="Rey M.W."/>
            <person name="Tsang A."/>
        </authorList>
    </citation>
    <scope>NUCLEOTIDE SEQUENCE [LARGE SCALE GENOMIC DNA]</scope>
    <source>
        <strain evidence="4">ATCC 38088 / NRRL 8126</strain>
    </source>
</reference>
<evidence type="ECO:0000313" key="3">
    <source>
        <dbReference type="EMBL" id="AEO68408.1"/>
    </source>
</evidence>